<evidence type="ECO:0000313" key="3">
    <source>
        <dbReference type="Proteomes" id="UP000313359"/>
    </source>
</evidence>
<accession>A0A5C2SSQ9</accession>
<dbReference type="EMBL" id="ML122251">
    <property type="protein sequence ID" value="RPD66109.1"/>
    <property type="molecule type" value="Genomic_DNA"/>
</dbReference>
<feature type="compositionally biased region" description="Basic and acidic residues" evidence="1">
    <location>
        <begin position="171"/>
        <end position="183"/>
    </location>
</feature>
<evidence type="ECO:0000313" key="2">
    <source>
        <dbReference type="EMBL" id="RPD66109.1"/>
    </source>
</evidence>
<keyword evidence="3" id="KW-1185">Reference proteome</keyword>
<feature type="compositionally biased region" description="Basic and acidic residues" evidence="1">
    <location>
        <begin position="147"/>
        <end position="158"/>
    </location>
</feature>
<protein>
    <submittedName>
        <fullName evidence="2">Uncharacterized protein</fullName>
    </submittedName>
</protein>
<dbReference type="OrthoDB" id="3364132at2759"/>
<dbReference type="AlphaFoldDB" id="A0A5C2SSQ9"/>
<feature type="compositionally biased region" description="Acidic residues" evidence="1">
    <location>
        <begin position="159"/>
        <end position="170"/>
    </location>
</feature>
<dbReference type="Proteomes" id="UP000313359">
    <property type="component" value="Unassembled WGS sequence"/>
</dbReference>
<organism evidence="2 3">
    <name type="scientific">Lentinus tigrinus ALCF2SS1-6</name>
    <dbReference type="NCBI Taxonomy" id="1328759"/>
    <lineage>
        <taxon>Eukaryota</taxon>
        <taxon>Fungi</taxon>
        <taxon>Dikarya</taxon>
        <taxon>Basidiomycota</taxon>
        <taxon>Agaricomycotina</taxon>
        <taxon>Agaricomycetes</taxon>
        <taxon>Polyporales</taxon>
        <taxon>Polyporaceae</taxon>
        <taxon>Lentinus</taxon>
    </lineage>
</organism>
<proteinExistence type="predicted"/>
<evidence type="ECO:0000256" key="1">
    <source>
        <dbReference type="SAM" id="MobiDB-lite"/>
    </source>
</evidence>
<reference evidence="2" key="1">
    <citation type="journal article" date="2018" name="Genome Biol. Evol.">
        <title>Genomics and development of Lentinus tigrinus, a white-rot wood-decaying mushroom with dimorphic fruiting bodies.</title>
        <authorList>
            <person name="Wu B."/>
            <person name="Xu Z."/>
            <person name="Knudson A."/>
            <person name="Carlson A."/>
            <person name="Chen N."/>
            <person name="Kovaka S."/>
            <person name="LaButti K."/>
            <person name="Lipzen A."/>
            <person name="Pennachio C."/>
            <person name="Riley R."/>
            <person name="Schakwitz W."/>
            <person name="Umezawa K."/>
            <person name="Ohm R.A."/>
            <person name="Grigoriev I.V."/>
            <person name="Nagy L.G."/>
            <person name="Gibbons J."/>
            <person name="Hibbett D."/>
        </authorList>
    </citation>
    <scope>NUCLEOTIDE SEQUENCE [LARGE SCALE GENOMIC DNA]</scope>
    <source>
        <strain evidence="2">ALCF2SS1-6</strain>
    </source>
</reference>
<feature type="region of interest" description="Disordered" evidence="1">
    <location>
        <begin position="142"/>
        <end position="183"/>
    </location>
</feature>
<gene>
    <name evidence="2" type="ORF">L227DRAFT_570031</name>
</gene>
<name>A0A5C2SSQ9_9APHY</name>
<sequence length="239" mass="26723">MAHFADVGKDESQGVIISQEKYRPYMFEEVRKTDDPKIAAPGSLDSLFGTIVVMLTAVEYWRPASKYTPFSLETVEDPRPIHSKDAVEGGHGVCFGRPESLPRSGCRPGKFGQVPVGSDEMEPFLCFCFIYMPKEILQTKGLIPKHSPKDSRRARTEDNDSVIDLSDETDDDRRVQSSAREGEAATLQAQLEAEVRKIQAQVNQLRRHLEMKKTLLAKLTKPYTPACSSRGKPKAIDLP</sequence>